<dbReference type="InterPro" id="IPR039421">
    <property type="entry name" value="Type_1_exporter"/>
</dbReference>
<feature type="transmembrane region" description="Helical" evidence="7">
    <location>
        <begin position="50"/>
        <end position="72"/>
    </location>
</feature>
<dbReference type="OrthoDB" id="7341239at2"/>
<dbReference type="GO" id="GO:0005524">
    <property type="term" value="F:ATP binding"/>
    <property type="evidence" value="ECO:0007669"/>
    <property type="project" value="UniProtKB-KW"/>
</dbReference>
<evidence type="ECO:0000256" key="4">
    <source>
        <dbReference type="ARBA" id="ARBA00022840"/>
    </source>
</evidence>
<dbReference type="SUPFAM" id="SSF90123">
    <property type="entry name" value="ABC transporter transmembrane region"/>
    <property type="match status" value="1"/>
</dbReference>
<dbReference type="Proteomes" id="UP000199415">
    <property type="component" value="Unassembled WGS sequence"/>
</dbReference>
<dbReference type="Pfam" id="PF00005">
    <property type="entry name" value="ABC_tran"/>
    <property type="match status" value="1"/>
</dbReference>
<dbReference type="Gene3D" id="1.20.1560.10">
    <property type="entry name" value="ABC transporter type 1, transmembrane domain"/>
    <property type="match status" value="1"/>
</dbReference>
<feature type="domain" description="ABC transmembrane type-1" evidence="9">
    <location>
        <begin position="17"/>
        <end position="294"/>
    </location>
</feature>
<dbReference type="GO" id="GO:0140359">
    <property type="term" value="F:ABC-type transporter activity"/>
    <property type="evidence" value="ECO:0007669"/>
    <property type="project" value="InterPro"/>
</dbReference>
<dbReference type="PANTHER" id="PTHR24221">
    <property type="entry name" value="ATP-BINDING CASSETTE SUB-FAMILY B"/>
    <property type="match status" value="1"/>
</dbReference>
<dbReference type="GO" id="GO:0005886">
    <property type="term" value="C:plasma membrane"/>
    <property type="evidence" value="ECO:0007669"/>
    <property type="project" value="UniProtKB-SubCell"/>
</dbReference>
<comment type="subcellular location">
    <subcellularLocation>
        <location evidence="1">Cell membrane</location>
        <topology evidence="1">Multi-pass membrane protein</topology>
    </subcellularLocation>
</comment>
<evidence type="ECO:0000259" key="8">
    <source>
        <dbReference type="PROSITE" id="PS50893"/>
    </source>
</evidence>
<keyword evidence="2 7" id="KW-0812">Transmembrane</keyword>
<name>A0A1G7NZY7_9PROT</name>
<dbReference type="InterPro" id="IPR036640">
    <property type="entry name" value="ABC1_TM_sf"/>
</dbReference>
<reference evidence="10 11" key="1">
    <citation type="submission" date="2016-10" db="EMBL/GenBank/DDBJ databases">
        <authorList>
            <person name="de Groot N.N."/>
        </authorList>
    </citation>
    <scope>NUCLEOTIDE SEQUENCE [LARGE SCALE GENOMIC DNA]</scope>
    <source>
        <strain evidence="10 11">DSM 25584</strain>
    </source>
</reference>
<organism evidence="10 11">
    <name type="scientific">Limimonas halophila</name>
    <dbReference type="NCBI Taxonomy" id="1082479"/>
    <lineage>
        <taxon>Bacteria</taxon>
        <taxon>Pseudomonadati</taxon>
        <taxon>Pseudomonadota</taxon>
        <taxon>Alphaproteobacteria</taxon>
        <taxon>Rhodospirillales</taxon>
        <taxon>Rhodovibrionaceae</taxon>
        <taxon>Limimonas</taxon>
    </lineage>
</organism>
<dbReference type="InterPro" id="IPR017871">
    <property type="entry name" value="ABC_transporter-like_CS"/>
</dbReference>
<dbReference type="PROSITE" id="PS00211">
    <property type="entry name" value="ABC_TRANSPORTER_1"/>
    <property type="match status" value="1"/>
</dbReference>
<dbReference type="RefSeq" id="WP_090018969.1">
    <property type="nucleotide sequence ID" value="NZ_FNCE01000002.1"/>
</dbReference>
<dbReference type="Gene3D" id="3.40.50.300">
    <property type="entry name" value="P-loop containing nucleotide triphosphate hydrolases"/>
    <property type="match status" value="1"/>
</dbReference>
<keyword evidence="11" id="KW-1185">Reference proteome</keyword>
<evidence type="ECO:0000256" key="2">
    <source>
        <dbReference type="ARBA" id="ARBA00022692"/>
    </source>
</evidence>
<dbReference type="STRING" id="1082479.SAMN05216241_102354"/>
<dbReference type="GO" id="GO:0034040">
    <property type="term" value="F:ATPase-coupled lipid transmembrane transporter activity"/>
    <property type="evidence" value="ECO:0007669"/>
    <property type="project" value="TreeGrafter"/>
</dbReference>
<dbReference type="PROSITE" id="PS50929">
    <property type="entry name" value="ABC_TM1F"/>
    <property type="match status" value="1"/>
</dbReference>
<accession>A0A1G7NZY7</accession>
<evidence type="ECO:0000256" key="6">
    <source>
        <dbReference type="ARBA" id="ARBA00023136"/>
    </source>
</evidence>
<dbReference type="Pfam" id="PF00664">
    <property type="entry name" value="ABC_membrane"/>
    <property type="match status" value="1"/>
</dbReference>
<protein>
    <submittedName>
        <fullName evidence="10">ATP-binding cassette, subfamily B/ATP-binding cassette, subfamily C, CydC</fullName>
    </submittedName>
</protein>
<dbReference type="PANTHER" id="PTHR24221:SF654">
    <property type="entry name" value="ATP-BINDING CASSETTE SUB-FAMILY B MEMBER 6"/>
    <property type="match status" value="1"/>
</dbReference>
<dbReference type="EMBL" id="FNCE01000002">
    <property type="protein sequence ID" value="SDF78750.1"/>
    <property type="molecule type" value="Genomic_DNA"/>
</dbReference>
<feature type="domain" description="ABC transporter" evidence="8">
    <location>
        <begin position="326"/>
        <end position="558"/>
    </location>
</feature>
<keyword evidence="4 10" id="KW-0067">ATP-binding</keyword>
<proteinExistence type="predicted"/>
<dbReference type="InterPro" id="IPR003439">
    <property type="entry name" value="ABC_transporter-like_ATP-bd"/>
</dbReference>
<dbReference type="InterPro" id="IPR003593">
    <property type="entry name" value="AAA+_ATPase"/>
</dbReference>
<sequence>MSAPPPIFTRGRTRRIAVLVGLAWVEAGAAAVVAAATRSVFDHVGGSGAGLPWLALAGLVAAGALTAGLRVAERGIGEHIGQTYAADLRRRLFAHIARLPARTLAHRRSGYLAIRYIGDLRVFKVWVSEGVARLISAGCMLPVMLGLLAVMSVPLALAAAGPLLVAVIVMALASPALIAPNREVRQERGRIAADMNERMPVAPELRLMGRLNADLRRLNGRMRALRTAAVRRAVAIETIRAIPELIGGAAVACVLGTAIVTDAPVGTAVGVMTALGLATTPLRDLALVCDRYRAWSVAHQKVHKWLTLPALPDPAESDAPTPEPAAQPAALAFEDVEVPGALDELTASASAGDRVAVVGPNGAGKSTLLDLAARLDDPASGHVRLDGADLRHVPPSRRAREIALVRAATPILKGSLRAALAAACAERPDDDAIEAVAHAHGLAGVLDRLGGLDGKLAEGGRNLSAGERRRVLLARAALAQPRLLLLDEADDALDPAGRSALRTLLRTTPATVLMVTHDRDAALAADTVWFVRDGRVVEHGAPRALLEAGGPAAAMLGGPPAAAA</sequence>
<keyword evidence="6 7" id="KW-0472">Membrane</keyword>
<evidence type="ECO:0000259" key="9">
    <source>
        <dbReference type="PROSITE" id="PS50929"/>
    </source>
</evidence>
<dbReference type="SUPFAM" id="SSF52540">
    <property type="entry name" value="P-loop containing nucleoside triphosphate hydrolases"/>
    <property type="match status" value="1"/>
</dbReference>
<dbReference type="PROSITE" id="PS50893">
    <property type="entry name" value="ABC_TRANSPORTER_2"/>
    <property type="match status" value="1"/>
</dbReference>
<evidence type="ECO:0000256" key="5">
    <source>
        <dbReference type="ARBA" id="ARBA00022989"/>
    </source>
</evidence>
<evidence type="ECO:0000256" key="7">
    <source>
        <dbReference type="SAM" id="Phobius"/>
    </source>
</evidence>
<dbReference type="InterPro" id="IPR011527">
    <property type="entry name" value="ABC1_TM_dom"/>
</dbReference>
<dbReference type="GO" id="GO:0016887">
    <property type="term" value="F:ATP hydrolysis activity"/>
    <property type="evidence" value="ECO:0007669"/>
    <property type="project" value="InterPro"/>
</dbReference>
<dbReference type="AlphaFoldDB" id="A0A1G7NZY7"/>
<evidence type="ECO:0000256" key="3">
    <source>
        <dbReference type="ARBA" id="ARBA00022741"/>
    </source>
</evidence>
<feature type="transmembrane region" description="Helical" evidence="7">
    <location>
        <begin position="157"/>
        <end position="178"/>
    </location>
</feature>
<feature type="transmembrane region" description="Helical" evidence="7">
    <location>
        <begin position="131"/>
        <end position="151"/>
    </location>
</feature>
<dbReference type="InterPro" id="IPR027417">
    <property type="entry name" value="P-loop_NTPase"/>
</dbReference>
<gene>
    <name evidence="10" type="ORF">SAMN05216241_102354</name>
</gene>
<keyword evidence="3" id="KW-0547">Nucleotide-binding</keyword>
<dbReference type="SMART" id="SM00382">
    <property type="entry name" value="AAA"/>
    <property type="match status" value="1"/>
</dbReference>
<evidence type="ECO:0000313" key="10">
    <source>
        <dbReference type="EMBL" id="SDF78750.1"/>
    </source>
</evidence>
<evidence type="ECO:0000256" key="1">
    <source>
        <dbReference type="ARBA" id="ARBA00004651"/>
    </source>
</evidence>
<evidence type="ECO:0000313" key="11">
    <source>
        <dbReference type="Proteomes" id="UP000199415"/>
    </source>
</evidence>
<keyword evidence="5 7" id="KW-1133">Transmembrane helix</keyword>